<dbReference type="InterPro" id="IPR055348">
    <property type="entry name" value="DctQ"/>
</dbReference>
<accession>A0ABV2CMA3</accession>
<keyword evidence="12" id="KW-1185">Reference proteome</keyword>
<keyword evidence="6 9" id="KW-1133">Transmembrane helix</keyword>
<evidence type="ECO:0000313" key="11">
    <source>
        <dbReference type="EMBL" id="MET1489034.1"/>
    </source>
</evidence>
<comment type="subunit">
    <text evidence="9">The complex comprises the extracytoplasmic solute receptor protein and the two transmembrane proteins.</text>
</comment>
<protein>
    <recommendedName>
        <fullName evidence="9">TRAP transporter small permease protein</fullName>
    </recommendedName>
</protein>
<dbReference type="EMBL" id="JBEWLZ010000002">
    <property type="protein sequence ID" value="MET1489034.1"/>
    <property type="molecule type" value="Genomic_DNA"/>
</dbReference>
<evidence type="ECO:0000256" key="4">
    <source>
        <dbReference type="ARBA" id="ARBA00022519"/>
    </source>
</evidence>
<name>A0ABV2CMA3_9RHOO</name>
<sequence>MKETYCKAMDAVYWLCIWVAGLSMVVMTLVIPIQVVARKWLNAGLSWPEPLALMCMIVFTFVGAAAAYRAGSHIAVTMLTDRLPPKLQFACARLVDILMALVALFVIWYATDRIIFFNSTGQTLSDFTQIKVSWTYLPLPIGSAATLLFVIETFFFGSQAKRPIVMIGNPGSEEEHHIKPAEGA</sequence>
<evidence type="ECO:0000256" key="6">
    <source>
        <dbReference type="ARBA" id="ARBA00022989"/>
    </source>
</evidence>
<feature type="transmembrane region" description="Helical" evidence="9">
    <location>
        <begin position="12"/>
        <end position="31"/>
    </location>
</feature>
<comment type="subcellular location">
    <subcellularLocation>
        <location evidence="1 9">Cell inner membrane</location>
        <topology evidence="1 9">Multi-pass membrane protein</topology>
    </subcellularLocation>
</comment>
<comment type="function">
    <text evidence="9">Part of the tripartite ATP-independent periplasmic (TRAP) transport system.</text>
</comment>
<evidence type="ECO:0000259" key="10">
    <source>
        <dbReference type="Pfam" id="PF04290"/>
    </source>
</evidence>
<evidence type="ECO:0000256" key="2">
    <source>
        <dbReference type="ARBA" id="ARBA00022448"/>
    </source>
</evidence>
<dbReference type="PANTHER" id="PTHR35011:SF11">
    <property type="entry name" value="TRAP TRANSPORTER SMALL PERMEASE PROTEIN"/>
    <property type="match status" value="1"/>
</dbReference>
<evidence type="ECO:0000256" key="9">
    <source>
        <dbReference type="RuleBase" id="RU369079"/>
    </source>
</evidence>
<reference evidence="11 12" key="1">
    <citation type="submission" date="2024-07" db="EMBL/GenBank/DDBJ databases">
        <title>Uliginosibacterium paludis KCTC:42655.</title>
        <authorList>
            <person name="Kim M.K."/>
        </authorList>
    </citation>
    <scope>NUCLEOTIDE SEQUENCE [LARGE SCALE GENOMIC DNA]</scope>
    <source>
        <strain evidence="11 12">KCTC 42655</strain>
    </source>
</reference>
<keyword evidence="7 9" id="KW-0472">Membrane</keyword>
<dbReference type="PANTHER" id="PTHR35011">
    <property type="entry name" value="2,3-DIKETO-L-GULONATE TRAP TRANSPORTER SMALL PERMEASE PROTEIN YIAM"/>
    <property type="match status" value="1"/>
</dbReference>
<comment type="similarity">
    <text evidence="8 9">Belongs to the TRAP transporter small permease family.</text>
</comment>
<feature type="domain" description="Tripartite ATP-independent periplasmic transporters DctQ component" evidence="10">
    <location>
        <begin position="27"/>
        <end position="155"/>
    </location>
</feature>
<evidence type="ECO:0000256" key="7">
    <source>
        <dbReference type="ARBA" id="ARBA00023136"/>
    </source>
</evidence>
<evidence type="ECO:0000256" key="5">
    <source>
        <dbReference type="ARBA" id="ARBA00022692"/>
    </source>
</evidence>
<keyword evidence="4 9" id="KW-0997">Cell inner membrane</keyword>
<evidence type="ECO:0000313" key="12">
    <source>
        <dbReference type="Proteomes" id="UP001548590"/>
    </source>
</evidence>
<dbReference type="RefSeq" id="WP_345924142.1">
    <property type="nucleotide sequence ID" value="NZ_JBDIVF010000001.1"/>
</dbReference>
<keyword evidence="2 9" id="KW-0813">Transport</keyword>
<evidence type="ECO:0000256" key="3">
    <source>
        <dbReference type="ARBA" id="ARBA00022475"/>
    </source>
</evidence>
<dbReference type="InterPro" id="IPR007387">
    <property type="entry name" value="TRAP_DctQ"/>
</dbReference>
<comment type="caution">
    <text evidence="11">The sequence shown here is derived from an EMBL/GenBank/DDBJ whole genome shotgun (WGS) entry which is preliminary data.</text>
</comment>
<gene>
    <name evidence="11" type="ORF">ABVT11_04295</name>
</gene>
<keyword evidence="5 9" id="KW-0812">Transmembrane</keyword>
<organism evidence="11 12">
    <name type="scientific">Uliginosibacterium paludis</name>
    <dbReference type="NCBI Taxonomy" id="1615952"/>
    <lineage>
        <taxon>Bacteria</taxon>
        <taxon>Pseudomonadati</taxon>
        <taxon>Pseudomonadota</taxon>
        <taxon>Betaproteobacteria</taxon>
        <taxon>Rhodocyclales</taxon>
        <taxon>Zoogloeaceae</taxon>
        <taxon>Uliginosibacterium</taxon>
    </lineage>
</organism>
<feature type="transmembrane region" description="Helical" evidence="9">
    <location>
        <begin position="134"/>
        <end position="156"/>
    </location>
</feature>
<evidence type="ECO:0000256" key="1">
    <source>
        <dbReference type="ARBA" id="ARBA00004429"/>
    </source>
</evidence>
<feature type="transmembrane region" description="Helical" evidence="9">
    <location>
        <begin position="51"/>
        <end position="70"/>
    </location>
</feature>
<keyword evidence="3" id="KW-1003">Cell membrane</keyword>
<dbReference type="Proteomes" id="UP001548590">
    <property type="component" value="Unassembled WGS sequence"/>
</dbReference>
<evidence type="ECO:0000256" key="8">
    <source>
        <dbReference type="ARBA" id="ARBA00038436"/>
    </source>
</evidence>
<proteinExistence type="inferred from homology"/>
<feature type="transmembrane region" description="Helical" evidence="9">
    <location>
        <begin position="91"/>
        <end position="110"/>
    </location>
</feature>
<dbReference type="Pfam" id="PF04290">
    <property type="entry name" value="DctQ"/>
    <property type="match status" value="1"/>
</dbReference>